<evidence type="ECO:0000313" key="3">
    <source>
        <dbReference type="Proteomes" id="UP000070544"/>
    </source>
</evidence>
<dbReference type="InterPro" id="IPR000719">
    <property type="entry name" value="Prot_kinase_dom"/>
</dbReference>
<dbReference type="InterPro" id="IPR008271">
    <property type="entry name" value="Ser/Thr_kinase_AS"/>
</dbReference>
<evidence type="ECO:0000259" key="1">
    <source>
        <dbReference type="PROSITE" id="PS50011"/>
    </source>
</evidence>
<dbReference type="InterPro" id="IPR050167">
    <property type="entry name" value="Ser_Thr_protein_kinase"/>
</dbReference>
<dbReference type="PROSITE" id="PS00108">
    <property type="entry name" value="PROTEIN_KINASE_ST"/>
    <property type="match status" value="1"/>
</dbReference>
<proteinExistence type="predicted"/>
<dbReference type="EMBL" id="KQ965810">
    <property type="protein sequence ID" value="KXS11033.1"/>
    <property type="molecule type" value="Genomic_DNA"/>
</dbReference>
<dbReference type="GO" id="GO:0004672">
    <property type="term" value="F:protein kinase activity"/>
    <property type="evidence" value="ECO:0007669"/>
    <property type="project" value="InterPro"/>
</dbReference>
<dbReference type="InterPro" id="IPR011009">
    <property type="entry name" value="Kinase-like_dom_sf"/>
</dbReference>
<dbReference type="GO" id="GO:0005524">
    <property type="term" value="F:ATP binding"/>
    <property type="evidence" value="ECO:0007669"/>
    <property type="project" value="InterPro"/>
</dbReference>
<dbReference type="SUPFAM" id="SSF56112">
    <property type="entry name" value="Protein kinase-like (PK-like)"/>
    <property type="match status" value="1"/>
</dbReference>
<name>A0A139A3T7_GONPJ</name>
<reference evidence="2 3" key="1">
    <citation type="journal article" date="2015" name="Genome Biol. Evol.">
        <title>Phylogenomic analyses indicate that early fungi evolved digesting cell walls of algal ancestors of land plants.</title>
        <authorList>
            <person name="Chang Y."/>
            <person name="Wang S."/>
            <person name="Sekimoto S."/>
            <person name="Aerts A.L."/>
            <person name="Choi C."/>
            <person name="Clum A."/>
            <person name="LaButti K.M."/>
            <person name="Lindquist E.A."/>
            <person name="Yee Ngan C."/>
            <person name="Ohm R.A."/>
            <person name="Salamov A.A."/>
            <person name="Grigoriev I.V."/>
            <person name="Spatafora J.W."/>
            <person name="Berbee M.L."/>
        </authorList>
    </citation>
    <scope>NUCLEOTIDE SEQUENCE [LARGE SCALE GENOMIC DNA]</scope>
    <source>
        <strain evidence="2 3">JEL478</strain>
    </source>
</reference>
<accession>A0A139A3T7</accession>
<keyword evidence="3" id="KW-1185">Reference proteome</keyword>
<dbReference type="Proteomes" id="UP000070544">
    <property type="component" value="Unassembled WGS sequence"/>
</dbReference>
<feature type="non-terminal residue" evidence="2">
    <location>
        <position position="1"/>
    </location>
</feature>
<gene>
    <name evidence="2" type="ORF">M427DRAFT_102937</name>
</gene>
<dbReference type="Pfam" id="PF00069">
    <property type="entry name" value="Pkinase"/>
    <property type="match status" value="1"/>
</dbReference>
<sequence>LILDVAQGMQYLHGLNIIHRDLKGSNVLIDAQGAAMAADFGFAKFAKYCPVAKPGCEYWHKAVERSRALRKGGTSTKSTVVYAFTMTC</sequence>
<dbReference type="PANTHER" id="PTHR23257">
    <property type="entry name" value="SERINE-THREONINE PROTEIN KINASE"/>
    <property type="match status" value="1"/>
</dbReference>
<dbReference type="AlphaFoldDB" id="A0A139A3T7"/>
<organism evidence="2 3">
    <name type="scientific">Gonapodya prolifera (strain JEL478)</name>
    <name type="common">Monoblepharis prolifera</name>
    <dbReference type="NCBI Taxonomy" id="1344416"/>
    <lineage>
        <taxon>Eukaryota</taxon>
        <taxon>Fungi</taxon>
        <taxon>Fungi incertae sedis</taxon>
        <taxon>Chytridiomycota</taxon>
        <taxon>Chytridiomycota incertae sedis</taxon>
        <taxon>Monoblepharidomycetes</taxon>
        <taxon>Monoblepharidales</taxon>
        <taxon>Gonapodyaceae</taxon>
        <taxon>Gonapodya</taxon>
    </lineage>
</organism>
<dbReference type="GO" id="GO:0007165">
    <property type="term" value="P:signal transduction"/>
    <property type="evidence" value="ECO:0007669"/>
    <property type="project" value="TreeGrafter"/>
</dbReference>
<dbReference type="PROSITE" id="PS50011">
    <property type="entry name" value="PROTEIN_KINASE_DOM"/>
    <property type="match status" value="1"/>
</dbReference>
<protein>
    <recommendedName>
        <fullName evidence="1">Protein kinase domain-containing protein</fullName>
    </recommendedName>
</protein>
<dbReference type="OrthoDB" id="2146423at2759"/>
<evidence type="ECO:0000313" key="2">
    <source>
        <dbReference type="EMBL" id="KXS11033.1"/>
    </source>
</evidence>
<dbReference type="GO" id="GO:0005737">
    <property type="term" value="C:cytoplasm"/>
    <property type="evidence" value="ECO:0007669"/>
    <property type="project" value="TreeGrafter"/>
</dbReference>
<feature type="domain" description="Protein kinase" evidence="1">
    <location>
        <begin position="1"/>
        <end position="88"/>
    </location>
</feature>
<dbReference type="STRING" id="1344416.A0A139A3T7"/>
<dbReference type="Gene3D" id="1.10.510.10">
    <property type="entry name" value="Transferase(Phosphotransferase) domain 1"/>
    <property type="match status" value="1"/>
</dbReference>
<dbReference type="PANTHER" id="PTHR23257:SF963">
    <property type="entry name" value="AT08303P"/>
    <property type="match status" value="1"/>
</dbReference>